<proteinExistence type="predicted"/>
<dbReference type="Proteomes" id="UP000046393">
    <property type="component" value="Unplaced"/>
</dbReference>
<accession>A0A0N5AYG3</accession>
<dbReference type="PANTHER" id="PTHR24379">
    <property type="entry name" value="KRAB AND ZINC FINGER DOMAIN-CONTAINING"/>
    <property type="match status" value="1"/>
</dbReference>
<feature type="domain" description="C2H2-type" evidence="7">
    <location>
        <begin position="144"/>
        <end position="171"/>
    </location>
</feature>
<dbReference type="GO" id="GO:0008270">
    <property type="term" value="F:zinc ion binding"/>
    <property type="evidence" value="ECO:0007669"/>
    <property type="project" value="UniProtKB-KW"/>
</dbReference>
<dbReference type="InterPro" id="IPR013087">
    <property type="entry name" value="Znf_C2H2_type"/>
</dbReference>
<sequence length="283" mass="32716">MQRESKKESKKVGDLACSMCSKRFLHLSHLQRHQLSHLNVREYECPMCSKAFVQKVHLDAHLKWTHHSTTAVTCSPSSSNSSTLTVKPSLTCKICKVEFRSKWHLNRHNQRRHLFIECDLCNEVFESVEMARAHKATHDIEKSLVCKTCLRRFSRLCDLRTHEFVHSRQGTFLCVVCNSVFIQRTQLIRHLKCCHQYQRNCDVCAEKFTAIEQFVSHMQIIHDKITCKICGDDDNSKEHMETMHWKRLKTPLPIGVSANESKNTDSGETKPDCSEGSDVDDIS</sequence>
<evidence type="ECO:0000256" key="4">
    <source>
        <dbReference type="ARBA" id="ARBA00022833"/>
    </source>
</evidence>
<evidence type="ECO:0000313" key="9">
    <source>
        <dbReference type="WBParaSite" id="SMUV_0001000401-mRNA-1"/>
    </source>
</evidence>
<feature type="domain" description="C2H2-type" evidence="7">
    <location>
        <begin position="172"/>
        <end position="200"/>
    </location>
</feature>
<dbReference type="SUPFAM" id="SSF57667">
    <property type="entry name" value="beta-beta-alpha zinc fingers"/>
    <property type="match status" value="2"/>
</dbReference>
<dbReference type="WBParaSite" id="SMUV_0001000401-mRNA-1">
    <property type="protein sequence ID" value="SMUV_0001000401-mRNA-1"/>
    <property type="gene ID" value="SMUV_0001000401"/>
</dbReference>
<keyword evidence="8" id="KW-1185">Reference proteome</keyword>
<feature type="compositionally biased region" description="Basic and acidic residues" evidence="6">
    <location>
        <begin position="262"/>
        <end position="273"/>
    </location>
</feature>
<evidence type="ECO:0000256" key="2">
    <source>
        <dbReference type="ARBA" id="ARBA00022737"/>
    </source>
</evidence>
<keyword evidence="4" id="KW-0862">Zinc</keyword>
<evidence type="ECO:0000259" key="7">
    <source>
        <dbReference type="PROSITE" id="PS50157"/>
    </source>
</evidence>
<dbReference type="PROSITE" id="PS50157">
    <property type="entry name" value="ZINC_FINGER_C2H2_2"/>
    <property type="match status" value="5"/>
</dbReference>
<dbReference type="Gene3D" id="3.30.160.60">
    <property type="entry name" value="Classic Zinc Finger"/>
    <property type="match status" value="4"/>
</dbReference>
<evidence type="ECO:0000256" key="5">
    <source>
        <dbReference type="PROSITE-ProRule" id="PRU00042"/>
    </source>
</evidence>
<name>A0A0N5AYG3_9BILA</name>
<feature type="domain" description="C2H2-type" evidence="7">
    <location>
        <begin position="116"/>
        <end position="143"/>
    </location>
</feature>
<dbReference type="PROSITE" id="PS00028">
    <property type="entry name" value="ZINC_FINGER_C2H2_1"/>
    <property type="match status" value="7"/>
</dbReference>
<feature type="domain" description="C2H2-type" evidence="7">
    <location>
        <begin position="15"/>
        <end position="42"/>
    </location>
</feature>
<organism evidence="8 9">
    <name type="scientific">Syphacia muris</name>
    <dbReference type="NCBI Taxonomy" id="451379"/>
    <lineage>
        <taxon>Eukaryota</taxon>
        <taxon>Metazoa</taxon>
        <taxon>Ecdysozoa</taxon>
        <taxon>Nematoda</taxon>
        <taxon>Chromadorea</taxon>
        <taxon>Rhabditida</taxon>
        <taxon>Spirurina</taxon>
        <taxon>Oxyuridomorpha</taxon>
        <taxon>Oxyuroidea</taxon>
        <taxon>Oxyuridae</taxon>
        <taxon>Syphacia</taxon>
    </lineage>
</organism>
<evidence type="ECO:0000313" key="8">
    <source>
        <dbReference type="Proteomes" id="UP000046393"/>
    </source>
</evidence>
<feature type="region of interest" description="Disordered" evidence="6">
    <location>
        <begin position="254"/>
        <end position="283"/>
    </location>
</feature>
<keyword evidence="2" id="KW-0677">Repeat</keyword>
<evidence type="ECO:0000256" key="1">
    <source>
        <dbReference type="ARBA" id="ARBA00022723"/>
    </source>
</evidence>
<dbReference type="AlphaFoldDB" id="A0A0N5AYG3"/>
<keyword evidence="1" id="KW-0479">Metal-binding</keyword>
<dbReference type="Pfam" id="PF00096">
    <property type="entry name" value="zf-C2H2"/>
    <property type="match status" value="1"/>
</dbReference>
<keyword evidence="3 5" id="KW-0863">Zinc-finger</keyword>
<evidence type="ECO:0000256" key="3">
    <source>
        <dbReference type="ARBA" id="ARBA00022771"/>
    </source>
</evidence>
<dbReference type="PANTHER" id="PTHR24379:SF121">
    <property type="entry name" value="C2H2-TYPE DOMAIN-CONTAINING PROTEIN"/>
    <property type="match status" value="1"/>
</dbReference>
<evidence type="ECO:0000256" key="6">
    <source>
        <dbReference type="SAM" id="MobiDB-lite"/>
    </source>
</evidence>
<dbReference type="STRING" id="451379.A0A0N5AYG3"/>
<reference evidence="9" key="1">
    <citation type="submission" date="2017-02" db="UniProtKB">
        <authorList>
            <consortium name="WormBaseParasite"/>
        </authorList>
    </citation>
    <scope>IDENTIFICATION</scope>
</reference>
<feature type="domain" description="C2H2-type" evidence="7">
    <location>
        <begin position="43"/>
        <end position="71"/>
    </location>
</feature>
<protein>
    <submittedName>
        <fullName evidence="9">Zinc finger protein</fullName>
    </submittedName>
</protein>
<dbReference type="SMART" id="SM00355">
    <property type="entry name" value="ZnF_C2H2"/>
    <property type="match status" value="8"/>
</dbReference>
<dbReference type="InterPro" id="IPR036236">
    <property type="entry name" value="Znf_C2H2_sf"/>
</dbReference>